<feature type="domain" description="Glycosyltransferase subfamily 4-like N-terminal" evidence="2">
    <location>
        <begin position="17"/>
        <end position="168"/>
    </location>
</feature>
<dbReference type="Proteomes" id="UP000808914">
    <property type="component" value="Unassembled WGS sequence"/>
</dbReference>
<dbReference type="EMBL" id="JAFBER010000020">
    <property type="protein sequence ID" value="MBM7646387.1"/>
    <property type="molecule type" value="Genomic_DNA"/>
</dbReference>
<dbReference type="InterPro" id="IPR001296">
    <property type="entry name" value="Glyco_trans_1"/>
</dbReference>
<dbReference type="InterPro" id="IPR050194">
    <property type="entry name" value="Glycosyltransferase_grp1"/>
</dbReference>
<evidence type="ECO:0000313" key="3">
    <source>
        <dbReference type="EMBL" id="MBM7646387.1"/>
    </source>
</evidence>
<evidence type="ECO:0000313" key="4">
    <source>
        <dbReference type="Proteomes" id="UP000808914"/>
    </source>
</evidence>
<name>A0ABS2Q4G9_9BACL</name>
<accession>A0ABS2Q4G9</accession>
<comment type="caution">
    <text evidence="3">The sequence shown here is derived from an EMBL/GenBank/DDBJ whole genome shotgun (WGS) entry which is preliminary data.</text>
</comment>
<dbReference type="Pfam" id="PF00534">
    <property type="entry name" value="Glycos_transf_1"/>
    <property type="match status" value="1"/>
</dbReference>
<proteinExistence type="predicted"/>
<dbReference type="InterPro" id="IPR028098">
    <property type="entry name" value="Glyco_trans_4-like_N"/>
</dbReference>
<protein>
    <submittedName>
        <fullName evidence="3">Glycosyltransferase involved in cell wall biosynthesis</fullName>
    </submittedName>
</protein>
<keyword evidence="4" id="KW-1185">Reference proteome</keyword>
<gene>
    <name evidence="3" type="ORF">JOD45_002615</name>
</gene>
<evidence type="ECO:0000259" key="1">
    <source>
        <dbReference type="Pfam" id="PF00534"/>
    </source>
</evidence>
<organism evidence="3 4">
    <name type="scientific">Scopulibacillus daqui</name>
    <dbReference type="NCBI Taxonomy" id="1469162"/>
    <lineage>
        <taxon>Bacteria</taxon>
        <taxon>Bacillati</taxon>
        <taxon>Bacillota</taxon>
        <taxon>Bacilli</taxon>
        <taxon>Bacillales</taxon>
        <taxon>Sporolactobacillaceae</taxon>
        <taxon>Scopulibacillus</taxon>
    </lineage>
</organism>
<dbReference type="RefSeq" id="WP_205004274.1">
    <property type="nucleotide sequence ID" value="NZ_JAFBER010000020.1"/>
</dbReference>
<sequence length="383" mass="42984">MNVQSVRILMALDSLDVGGTETHVLSLAEELIQRGVYLVIAGREGKLLSEFKKIGCPIYLVNFPLTLNIEEEQKKDLYEKIRTIMEKEKITIVHAHQTPSGFITFSAAKDLGIPAIFTVHGTYYPKSEIIQVLKLSSLIICVSPPTQKYIEELNDQSSIIIPNGINTSQYTLIDDSEVLDLKKQLGIPPDAATILYSSRLNWAKANICMMLLRACKDIKLSFAPNLHVIIVGDGPRFHDIQNLANLINRTCKDEFIHLIGEKYHDMQKYYSMADCVVGTGRVALEAMACSKPVIAVGNHGYFGLVRKEEYEEAWYCYFGDHASKKSCSRFTLVHDLKPIVSSKSYAEKIGSDARKWVVDQFDIHQSAEKLLNLYISMLGDTAT</sequence>
<evidence type="ECO:0000259" key="2">
    <source>
        <dbReference type="Pfam" id="PF13439"/>
    </source>
</evidence>
<dbReference type="PANTHER" id="PTHR45947">
    <property type="entry name" value="SULFOQUINOVOSYL TRANSFERASE SQD2"/>
    <property type="match status" value="1"/>
</dbReference>
<dbReference type="Pfam" id="PF13439">
    <property type="entry name" value="Glyco_transf_4"/>
    <property type="match status" value="1"/>
</dbReference>
<dbReference type="SUPFAM" id="SSF53756">
    <property type="entry name" value="UDP-Glycosyltransferase/glycogen phosphorylase"/>
    <property type="match status" value="1"/>
</dbReference>
<dbReference type="Gene3D" id="3.40.50.2000">
    <property type="entry name" value="Glycogen Phosphorylase B"/>
    <property type="match status" value="2"/>
</dbReference>
<feature type="domain" description="Glycosyl transferase family 1" evidence="1">
    <location>
        <begin position="181"/>
        <end position="309"/>
    </location>
</feature>
<dbReference type="PANTHER" id="PTHR45947:SF3">
    <property type="entry name" value="SULFOQUINOVOSYL TRANSFERASE SQD2"/>
    <property type="match status" value="1"/>
</dbReference>
<reference evidence="3 4" key="1">
    <citation type="submission" date="2021-01" db="EMBL/GenBank/DDBJ databases">
        <title>Genomic Encyclopedia of Type Strains, Phase IV (KMG-IV): sequencing the most valuable type-strain genomes for metagenomic binning, comparative biology and taxonomic classification.</title>
        <authorList>
            <person name="Goeker M."/>
        </authorList>
    </citation>
    <scope>NUCLEOTIDE SEQUENCE [LARGE SCALE GENOMIC DNA]</scope>
    <source>
        <strain evidence="3 4">DSM 28236</strain>
    </source>
</reference>